<evidence type="ECO:0000313" key="2">
    <source>
        <dbReference type="EMBL" id="CAL1271942.1"/>
    </source>
</evidence>
<keyword evidence="3" id="KW-1185">Reference proteome</keyword>
<dbReference type="EMBL" id="CAXIEN010000057">
    <property type="protein sequence ID" value="CAL1271942.1"/>
    <property type="molecule type" value="Genomic_DNA"/>
</dbReference>
<protein>
    <submittedName>
        <fullName evidence="2">Uncharacterized protein</fullName>
    </submittedName>
</protein>
<reference evidence="2 3" key="1">
    <citation type="submission" date="2024-04" db="EMBL/GenBank/DDBJ databases">
        <authorList>
            <person name="Rising A."/>
            <person name="Reimegard J."/>
            <person name="Sonavane S."/>
            <person name="Akerstrom W."/>
            <person name="Nylinder S."/>
            <person name="Hedman E."/>
            <person name="Kallberg Y."/>
        </authorList>
    </citation>
    <scope>NUCLEOTIDE SEQUENCE [LARGE SCALE GENOMIC DNA]</scope>
</reference>
<feature type="region of interest" description="Disordered" evidence="1">
    <location>
        <begin position="62"/>
        <end position="110"/>
    </location>
</feature>
<name>A0AAV1ZKP9_9ARAC</name>
<feature type="compositionally biased region" description="Basic and acidic residues" evidence="1">
    <location>
        <begin position="62"/>
        <end position="71"/>
    </location>
</feature>
<dbReference type="Proteomes" id="UP001497382">
    <property type="component" value="Unassembled WGS sequence"/>
</dbReference>
<evidence type="ECO:0000256" key="1">
    <source>
        <dbReference type="SAM" id="MobiDB-lite"/>
    </source>
</evidence>
<proteinExistence type="predicted"/>
<gene>
    <name evidence="2" type="ORF">LARSCL_LOCUS6104</name>
</gene>
<evidence type="ECO:0000313" key="3">
    <source>
        <dbReference type="Proteomes" id="UP001497382"/>
    </source>
</evidence>
<accession>A0AAV1ZKP9</accession>
<organism evidence="2 3">
    <name type="scientific">Larinioides sclopetarius</name>
    <dbReference type="NCBI Taxonomy" id="280406"/>
    <lineage>
        <taxon>Eukaryota</taxon>
        <taxon>Metazoa</taxon>
        <taxon>Ecdysozoa</taxon>
        <taxon>Arthropoda</taxon>
        <taxon>Chelicerata</taxon>
        <taxon>Arachnida</taxon>
        <taxon>Araneae</taxon>
        <taxon>Araneomorphae</taxon>
        <taxon>Entelegynae</taxon>
        <taxon>Araneoidea</taxon>
        <taxon>Araneidae</taxon>
        <taxon>Larinioides</taxon>
    </lineage>
</organism>
<sequence length="110" mass="12532">MTRLYRCIAAAGSELVRQYSRPDYDNALVTSNARSYTSPISSITQKITLAVRSFMDLRGKTYRAYRGDNHKNQHPPGLPEEDPGTKQEPIHRSTHRQPRAAEDVEEKYAP</sequence>
<comment type="caution">
    <text evidence="2">The sequence shown here is derived from an EMBL/GenBank/DDBJ whole genome shotgun (WGS) entry which is preliminary data.</text>
</comment>
<feature type="compositionally biased region" description="Basic and acidic residues" evidence="1">
    <location>
        <begin position="99"/>
        <end position="110"/>
    </location>
</feature>
<dbReference type="AlphaFoldDB" id="A0AAV1ZKP9"/>